<evidence type="ECO:0000256" key="6">
    <source>
        <dbReference type="ARBA" id="ARBA00023316"/>
    </source>
</evidence>
<dbReference type="InterPro" id="IPR003447">
    <property type="entry name" value="FEMABX"/>
</dbReference>
<dbReference type="GeneID" id="65343788"/>
<dbReference type="Gene3D" id="3.40.630.30">
    <property type="match status" value="2"/>
</dbReference>
<dbReference type="PANTHER" id="PTHR36174">
    <property type="entry name" value="LIPID II:GLYCINE GLYCYLTRANSFERASE"/>
    <property type="match status" value="1"/>
</dbReference>
<dbReference type="InterPro" id="IPR050644">
    <property type="entry name" value="PG_Glycine_Bridge_Synth"/>
</dbReference>
<proteinExistence type="inferred from homology"/>
<dbReference type="OrthoDB" id="9793335at2"/>
<evidence type="ECO:0000313" key="8">
    <source>
        <dbReference type="Proteomes" id="UP000214355"/>
    </source>
</evidence>
<dbReference type="GO" id="GO:0008360">
    <property type="term" value="P:regulation of cell shape"/>
    <property type="evidence" value="ECO:0007669"/>
    <property type="project" value="UniProtKB-KW"/>
</dbReference>
<gene>
    <name evidence="7" type="ORF">SAMN04489737_0026</name>
</gene>
<keyword evidence="5" id="KW-0012">Acyltransferase</keyword>
<comment type="similarity">
    <text evidence="1">Belongs to the FemABX family.</text>
</comment>
<dbReference type="Proteomes" id="UP000214355">
    <property type="component" value="Chromosome I"/>
</dbReference>
<dbReference type="AlphaFoldDB" id="A0A1H2LA78"/>
<protein>
    <submittedName>
        <fullName evidence="7">Lipid II:glycine glycyltransferase (Peptidoglycan interpeptide bridge formation enzyme)</fullName>
    </submittedName>
</protein>
<evidence type="ECO:0000256" key="1">
    <source>
        <dbReference type="ARBA" id="ARBA00009943"/>
    </source>
</evidence>
<keyword evidence="8" id="KW-1185">Reference proteome</keyword>
<name>A0A1H2LA78_9ACTO</name>
<keyword evidence="6" id="KW-0961">Cell wall biogenesis/degradation</keyword>
<dbReference type="SUPFAM" id="SSF55729">
    <property type="entry name" value="Acyl-CoA N-acyltransferases (Nat)"/>
    <property type="match status" value="2"/>
</dbReference>
<dbReference type="EMBL" id="LT629804">
    <property type="protein sequence ID" value="SDU77481.1"/>
    <property type="molecule type" value="Genomic_DNA"/>
</dbReference>
<keyword evidence="3" id="KW-0133">Cell shape</keyword>
<dbReference type="PANTHER" id="PTHR36174:SF1">
    <property type="entry name" value="LIPID II:GLYCINE GLYCYLTRANSFERASE"/>
    <property type="match status" value="1"/>
</dbReference>
<dbReference type="GO" id="GO:0009252">
    <property type="term" value="P:peptidoglycan biosynthetic process"/>
    <property type="evidence" value="ECO:0007669"/>
    <property type="project" value="UniProtKB-KW"/>
</dbReference>
<reference evidence="8" key="1">
    <citation type="submission" date="2016-10" db="EMBL/GenBank/DDBJ databases">
        <authorList>
            <person name="Varghese N."/>
            <person name="Submissions S."/>
        </authorList>
    </citation>
    <scope>NUCLEOTIDE SEQUENCE [LARGE SCALE GENOMIC DNA]</scope>
    <source>
        <strain evidence="8">DSM 10002</strain>
    </source>
</reference>
<evidence type="ECO:0000256" key="4">
    <source>
        <dbReference type="ARBA" id="ARBA00022984"/>
    </source>
</evidence>
<keyword evidence="4" id="KW-0573">Peptidoglycan synthesis</keyword>
<dbReference type="InterPro" id="IPR016181">
    <property type="entry name" value="Acyl_CoA_acyltransferase"/>
</dbReference>
<keyword evidence="2 7" id="KW-0808">Transferase</keyword>
<organism evidence="7 8">
    <name type="scientific">Arcanobacterium phocae</name>
    <dbReference type="NCBI Taxonomy" id="131112"/>
    <lineage>
        <taxon>Bacteria</taxon>
        <taxon>Bacillati</taxon>
        <taxon>Actinomycetota</taxon>
        <taxon>Actinomycetes</taxon>
        <taxon>Actinomycetales</taxon>
        <taxon>Actinomycetaceae</taxon>
        <taxon>Arcanobacterium</taxon>
    </lineage>
</organism>
<evidence type="ECO:0000256" key="2">
    <source>
        <dbReference type="ARBA" id="ARBA00022679"/>
    </source>
</evidence>
<dbReference type="GO" id="GO:0071555">
    <property type="term" value="P:cell wall organization"/>
    <property type="evidence" value="ECO:0007669"/>
    <property type="project" value="UniProtKB-KW"/>
</dbReference>
<evidence type="ECO:0000256" key="5">
    <source>
        <dbReference type="ARBA" id="ARBA00023315"/>
    </source>
</evidence>
<dbReference type="Pfam" id="PF02388">
    <property type="entry name" value="FemAB"/>
    <property type="match status" value="2"/>
</dbReference>
<evidence type="ECO:0000313" key="7">
    <source>
        <dbReference type="EMBL" id="SDU77481.1"/>
    </source>
</evidence>
<accession>A0A1H2LA78</accession>
<dbReference type="STRING" id="131112.SAMN04489737_0026"/>
<dbReference type="PROSITE" id="PS51191">
    <property type="entry name" value="FEMABX"/>
    <property type="match status" value="1"/>
</dbReference>
<dbReference type="GO" id="GO:0016755">
    <property type="term" value="F:aminoacyltransferase activity"/>
    <property type="evidence" value="ECO:0007669"/>
    <property type="project" value="InterPro"/>
</dbReference>
<evidence type="ECO:0000256" key="3">
    <source>
        <dbReference type="ARBA" id="ARBA00022960"/>
    </source>
</evidence>
<sequence length="343" mass="39293">MPTFNHDDPNFASLSQRYEDFVSSSPYGVFMQSIVWAKIKNTWNADYVYLEDENGNIKAAMSLVSISNDGGESSFTYAPGAPVCDFSDRALVEELIREAEPVLQARRSFLLRISSYALWNQELVDLWEQSQYILRSRGVDPHDFANPRMEMKLDLRDLDLDDPLATFTSGVRNKMRKGEKRGVSSRYVTVDSPDYADVLDKFYDLTEIMSKRQGIKHRSLEYFDRMMRSFSDTKLWLTEHESGLPLASCLMVNYAGTANYVYAASSNDMTQTRPSFQMNYNALVQAKKDGMHTYNMGGIFAVDPENGLYNFKERICGSEGLREYIGELDVVKNQAKYDDFLNR</sequence>
<dbReference type="RefSeq" id="WP_091278444.1">
    <property type="nucleotide sequence ID" value="NZ_JABAPK010000003.1"/>
</dbReference>